<reference evidence="4 5" key="1">
    <citation type="submission" date="2017-07" db="EMBL/GenBank/DDBJ databases">
        <title>Leptospira spp. isolated from tropical soils.</title>
        <authorList>
            <person name="Thibeaux R."/>
            <person name="Iraola G."/>
            <person name="Ferres I."/>
            <person name="Bierque E."/>
            <person name="Girault D."/>
            <person name="Soupe-Gilbert M.-E."/>
            <person name="Picardeau M."/>
            <person name="Goarant C."/>
        </authorList>
    </citation>
    <scope>NUCLEOTIDE SEQUENCE [LARGE SCALE GENOMIC DNA]</scope>
    <source>
        <strain evidence="2 5">FH2-B-C1</strain>
        <strain evidence="3 4">FH2-B-D1</strain>
    </source>
</reference>
<keyword evidence="4" id="KW-1185">Reference proteome</keyword>
<feature type="domain" description="ChrR-like cupin" evidence="1">
    <location>
        <begin position="73"/>
        <end position="168"/>
    </location>
</feature>
<dbReference type="Gene3D" id="2.60.120.10">
    <property type="entry name" value="Jelly Rolls"/>
    <property type="match status" value="1"/>
</dbReference>
<organism evidence="2 5">
    <name type="scientific">Leptospira adleri</name>
    <dbReference type="NCBI Taxonomy" id="2023186"/>
    <lineage>
        <taxon>Bacteria</taxon>
        <taxon>Pseudomonadati</taxon>
        <taxon>Spirochaetota</taxon>
        <taxon>Spirochaetia</taxon>
        <taxon>Leptospirales</taxon>
        <taxon>Leptospiraceae</taxon>
        <taxon>Leptospira</taxon>
    </lineage>
</organism>
<gene>
    <name evidence="3" type="ORF">CH376_22795</name>
    <name evidence="2" type="ORF">CH380_17355</name>
</gene>
<dbReference type="InterPro" id="IPR025979">
    <property type="entry name" value="ChrR-like_cupin_dom"/>
</dbReference>
<proteinExistence type="predicted"/>
<dbReference type="InterPro" id="IPR014710">
    <property type="entry name" value="RmlC-like_jellyroll"/>
</dbReference>
<comment type="caution">
    <text evidence="2">The sequence shown here is derived from an EMBL/GenBank/DDBJ whole genome shotgun (WGS) entry which is preliminary data.</text>
</comment>
<evidence type="ECO:0000313" key="4">
    <source>
        <dbReference type="Proteomes" id="UP000232149"/>
    </source>
</evidence>
<dbReference type="Pfam" id="PF12973">
    <property type="entry name" value="Cupin_7"/>
    <property type="match status" value="1"/>
</dbReference>
<evidence type="ECO:0000313" key="3">
    <source>
        <dbReference type="EMBL" id="PJZ59611.1"/>
    </source>
</evidence>
<dbReference type="AlphaFoldDB" id="A0A2M9YKC8"/>
<dbReference type="EMBL" id="NPDV01000017">
    <property type="protein sequence ID" value="PJZ51996.1"/>
    <property type="molecule type" value="Genomic_DNA"/>
</dbReference>
<evidence type="ECO:0000259" key="1">
    <source>
        <dbReference type="Pfam" id="PF12973"/>
    </source>
</evidence>
<dbReference type="Proteomes" id="UP000232149">
    <property type="component" value="Unassembled WGS sequence"/>
</dbReference>
<protein>
    <recommendedName>
        <fullName evidence="1">ChrR-like cupin domain-containing protein</fullName>
    </recommendedName>
</protein>
<evidence type="ECO:0000313" key="2">
    <source>
        <dbReference type="EMBL" id="PJZ51996.1"/>
    </source>
</evidence>
<name>A0A2M9YKC8_9LEPT</name>
<dbReference type="RefSeq" id="WP_100787014.1">
    <property type="nucleotide sequence ID" value="NZ_NPDU01000111.1"/>
</dbReference>
<dbReference type="Proteomes" id="UP000232188">
    <property type="component" value="Unassembled WGS sequence"/>
</dbReference>
<dbReference type="InterPro" id="IPR011051">
    <property type="entry name" value="RmlC_Cupin_sf"/>
</dbReference>
<sequence length="182" mass="20317">MNQDRNTDSTENWESFVFPEDVFSSSASEKELEEIFHRFGIFSLPEVKPDSSLKKKIISNILKQKTEEGNFLFVRKSDSHWKKSAFPGVDYKILNKDKIHNTVTLIIRMEPGAVFPGHAHSSSEDCYLISGDLSIAGTSISAGDFHRANPGSFHKKFSTSKGAEFLIVAGAADFAESEKFFS</sequence>
<accession>A0A2M9YKC8</accession>
<evidence type="ECO:0000313" key="5">
    <source>
        <dbReference type="Proteomes" id="UP000232188"/>
    </source>
</evidence>
<dbReference type="EMBL" id="NPDU01000111">
    <property type="protein sequence ID" value="PJZ59611.1"/>
    <property type="molecule type" value="Genomic_DNA"/>
</dbReference>
<dbReference type="SUPFAM" id="SSF51182">
    <property type="entry name" value="RmlC-like cupins"/>
    <property type="match status" value="1"/>
</dbReference>